<accession>A0A7K4V4I3</accession>
<evidence type="ECO:0000256" key="1">
    <source>
        <dbReference type="ARBA" id="ARBA00022527"/>
    </source>
</evidence>
<dbReference type="EMBL" id="VYZJ01000133">
    <property type="protein sequence ID" value="NWR16598.1"/>
    <property type="molecule type" value="Genomic_DNA"/>
</dbReference>
<feature type="non-terminal residue" evidence="7">
    <location>
        <position position="52"/>
    </location>
</feature>
<keyword evidence="2" id="KW-0808">Transferase</keyword>
<evidence type="ECO:0000256" key="4">
    <source>
        <dbReference type="ARBA" id="ARBA00022777"/>
    </source>
</evidence>
<name>A0A7K4V4I3_9EMBE</name>
<protein>
    <submittedName>
        <fullName evidence="7">KPCA kinase</fullName>
    </submittedName>
</protein>
<gene>
    <name evidence="7" type="primary">Prkca_0</name>
    <name evidence="7" type="ORF">EMBFUC_R02971</name>
</gene>
<dbReference type="InterPro" id="IPR017892">
    <property type="entry name" value="Pkinase_C"/>
</dbReference>
<proteinExistence type="predicted"/>
<comment type="caution">
    <text evidence="7">The sequence shown here is derived from an EMBL/GenBank/DDBJ whole genome shotgun (WGS) entry which is preliminary data.</text>
</comment>
<organism evidence="7 8">
    <name type="scientific">Emberiza fucata</name>
    <dbReference type="NCBI Taxonomy" id="337179"/>
    <lineage>
        <taxon>Eukaryota</taxon>
        <taxon>Metazoa</taxon>
        <taxon>Chordata</taxon>
        <taxon>Craniata</taxon>
        <taxon>Vertebrata</taxon>
        <taxon>Euteleostomi</taxon>
        <taxon>Archelosauria</taxon>
        <taxon>Archosauria</taxon>
        <taxon>Dinosauria</taxon>
        <taxon>Saurischia</taxon>
        <taxon>Theropoda</taxon>
        <taxon>Coelurosauria</taxon>
        <taxon>Aves</taxon>
        <taxon>Neognathae</taxon>
        <taxon>Neoaves</taxon>
        <taxon>Telluraves</taxon>
        <taxon>Australaves</taxon>
        <taxon>Passeriformes</taxon>
        <taxon>Passeroidea</taxon>
        <taxon>Fringillidae</taxon>
        <taxon>Emberizinae</taxon>
        <taxon>Emberizini</taxon>
        <taxon>Emberiza</taxon>
    </lineage>
</organism>
<dbReference type="AlphaFoldDB" id="A0A7K4V4I3"/>
<keyword evidence="4 7" id="KW-0418">Kinase</keyword>
<evidence type="ECO:0000313" key="8">
    <source>
        <dbReference type="Proteomes" id="UP000580681"/>
    </source>
</evidence>
<evidence type="ECO:0000256" key="5">
    <source>
        <dbReference type="ARBA" id="ARBA00022840"/>
    </source>
</evidence>
<feature type="domain" description="Protein kinase C-terminal" evidence="6">
    <location>
        <begin position="6"/>
        <end position="40"/>
    </location>
</feature>
<dbReference type="Proteomes" id="UP000580681">
    <property type="component" value="Unassembled WGS sequence"/>
</dbReference>
<evidence type="ECO:0000256" key="3">
    <source>
        <dbReference type="ARBA" id="ARBA00022741"/>
    </source>
</evidence>
<evidence type="ECO:0000256" key="2">
    <source>
        <dbReference type="ARBA" id="ARBA00022679"/>
    </source>
</evidence>
<reference evidence="7 8" key="1">
    <citation type="submission" date="2019-09" db="EMBL/GenBank/DDBJ databases">
        <title>Bird 10,000 Genomes (B10K) Project - Family phase.</title>
        <authorList>
            <person name="Zhang G."/>
        </authorList>
    </citation>
    <scope>NUCLEOTIDE SEQUENCE [LARGE SCALE GENOMIC DNA]</scope>
    <source>
        <strain evidence="7">B10K-DU-015-11</strain>
        <tissue evidence="7">Mixed tissue sample</tissue>
    </source>
</reference>
<feature type="non-terminal residue" evidence="7">
    <location>
        <position position="1"/>
    </location>
</feature>
<keyword evidence="3" id="KW-0547">Nucleotide-binding</keyword>
<evidence type="ECO:0000313" key="7">
    <source>
        <dbReference type="EMBL" id="NWR16598.1"/>
    </source>
</evidence>
<dbReference type="GO" id="GO:0005524">
    <property type="term" value="F:ATP binding"/>
    <property type="evidence" value="ECO:0007669"/>
    <property type="project" value="UniProtKB-KW"/>
</dbReference>
<dbReference type="FunFam" id="3.30.200.20:FF:000103">
    <property type="entry name" value="Protein kinase C"/>
    <property type="match status" value="1"/>
</dbReference>
<dbReference type="GO" id="GO:0004674">
    <property type="term" value="F:protein serine/threonine kinase activity"/>
    <property type="evidence" value="ECO:0007669"/>
    <property type="project" value="UniProtKB-KW"/>
</dbReference>
<keyword evidence="1" id="KW-0723">Serine/threonine-protein kinase</keyword>
<evidence type="ECO:0000259" key="6">
    <source>
        <dbReference type="Pfam" id="PF00433"/>
    </source>
</evidence>
<sequence>CGKGAENFDKFFTRGQPVLTPPDQLVIANIDQTDFEGFSYVNPQFVHSLVEN</sequence>
<keyword evidence="8" id="KW-1185">Reference proteome</keyword>
<dbReference type="Gene3D" id="3.30.200.20">
    <property type="entry name" value="Phosphorylase Kinase, domain 1"/>
    <property type="match status" value="1"/>
</dbReference>
<keyword evidence="5" id="KW-0067">ATP-binding</keyword>
<dbReference type="Pfam" id="PF00433">
    <property type="entry name" value="Pkinase_C"/>
    <property type="match status" value="1"/>
</dbReference>